<organism evidence="1 2">
    <name type="scientific">Byssochlamys spectabilis</name>
    <name type="common">Paecilomyces variotii</name>
    <dbReference type="NCBI Taxonomy" id="264951"/>
    <lineage>
        <taxon>Eukaryota</taxon>
        <taxon>Fungi</taxon>
        <taxon>Dikarya</taxon>
        <taxon>Ascomycota</taxon>
        <taxon>Pezizomycotina</taxon>
        <taxon>Eurotiomycetes</taxon>
        <taxon>Eurotiomycetidae</taxon>
        <taxon>Eurotiales</taxon>
        <taxon>Thermoascaceae</taxon>
        <taxon>Paecilomyces</taxon>
    </lineage>
</organism>
<dbReference type="Proteomes" id="UP000283841">
    <property type="component" value="Unassembled WGS sequence"/>
</dbReference>
<protein>
    <submittedName>
        <fullName evidence="1">Uncharacterized protein</fullName>
    </submittedName>
</protein>
<comment type="caution">
    <text evidence="1">The sequence shown here is derived from an EMBL/GenBank/DDBJ whole genome shotgun (WGS) entry which is preliminary data.</text>
</comment>
<dbReference type="RefSeq" id="XP_028481759.1">
    <property type="nucleotide sequence ID" value="XM_028631480.1"/>
</dbReference>
<evidence type="ECO:0000313" key="2">
    <source>
        <dbReference type="Proteomes" id="UP000283841"/>
    </source>
</evidence>
<evidence type="ECO:0000313" key="1">
    <source>
        <dbReference type="EMBL" id="RWQ92114.1"/>
    </source>
</evidence>
<name>A0A443HK07_BYSSP</name>
<proteinExistence type="predicted"/>
<reference evidence="1 2" key="1">
    <citation type="journal article" date="2018" name="Front. Microbiol.">
        <title>Genomic and genetic insights into a cosmopolitan fungus, Paecilomyces variotii (Eurotiales).</title>
        <authorList>
            <person name="Urquhart A.S."/>
            <person name="Mondo S.J."/>
            <person name="Makela M.R."/>
            <person name="Hane J.K."/>
            <person name="Wiebenga A."/>
            <person name="He G."/>
            <person name="Mihaltcheva S."/>
            <person name="Pangilinan J."/>
            <person name="Lipzen A."/>
            <person name="Barry K."/>
            <person name="de Vries R.P."/>
            <person name="Grigoriev I.V."/>
            <person name="Idnurm A."/>
        </authorList>
    </citation>
    <scope>NUCLEOTIDE SEQUENCE [LARGE SCALE GENOMIC DNA]</scope>
    <source>
        <strain evidence="1 2">CBS 101075</strain>
    </source>
</reference>
<dbReference type="GeneID" id="39600757"/>
<dbReference type="EMBL" id="RCNU01000014">
    <property type="protein sequence ID" value="RWQ92114.1"/>
    <property type="molecule type" value="Genomic_DNA"/>
</dbReference>
<sequence>MVKWILHVQSGPVVAVAVLCLQSVTLRLGTLGCYPICPFPKHGSCIGFYSYRCSTPRCRPLHEQKKNFLFTTQQ</sequence>
<accession>A0A443HK07</accession>
<dbReference type="AlphaFoldDB" id="A0A443HK07"/>
<dbReference type="VEuPathDB" id="FungiDB:C8Q69DRAFT_479870"/>
<keyword evidence="2" id="KW-1185">Reference proteome</keyword>
<gene>
    <name evidence="1" type="ORF">C8Q69DRAFT_479870</name>
</gene>